<gene>
    <name evidence="2" type="ORF">LCGC14_2072190</name>
</gene>
<proteinExistence type="predicted"/>
<dbReference type="AlphaFoldDB" id="A0A0F9EI81"/>
<evidence type="ECO:0000313" key="2">
    <source>
        <dbReference type="EMBL" id="KKL73704.1"/>
    </source>
</evidence>
<name>A0A0F9EI81_9ZZZZ</name>
<feature type="non-terminal residue" evidence="2">
    <location>
        <position position="164"/>
    </location>
</feature>
<feature type="region of interest" description="Disordered" evidence="1">
    <location>
        <begin position="138"/>
        <end position="164"/>
    </location>
</feature>
<comment type="caution">
    <text evidence="2">The sequence shown here is derived from an EMBL/GenBank/DDBJ whole genome shotgun (WGS) entry which is preliminary data.</text>
</comment>
<protein>
    <submittedName>
        <fullName evidence="2">Uncharacterized protein</fullName>
    </submittedName>
</protein>
<evidence type="ECO:0000256" key="1">
    <source>
        <dbReference type="SAM" id="MobiDB-lite"/>
    </source>
</evidence>
<organism evidence="2">
    <name type="scientific">marine sediment metagenome</name>
    <dbReference type="NCBI Taxonomy" id="412755"/>
    <lineage>
        <taxon>unclassified sequences</taxon>
        <taxon>metagenomes</taxon>
        <taxon>ecological metagenomes</taxon>
    </lineage>
</organism>
<sequence>MTYELRVCRAGHEIAFDEDETYIRECYHNGCGLEVTKGSSLCAFHECMPDADPSRWYHVMTLTDGKRDGWGTSRSSHYTEDHEQWGRVFSRSERRERLGRLLLVDKMTTHEAARIVGVTELAARYLLAAIAPDELDKRHLQNPTKPSTFFAKRGNGAMLGRGGK</sequence>
<dbReference type="EMBL" id="LAZR01024879">
    <property type="protein sequence ID" value="KKL73704.1"/>
    <property type="molecule type" value="Genomic_DNA"/>
</dbReference>
<accession>A0A0F9EI81</accession>
<reference evidence="2" key="1">
    <citation type="journal article" date="2015" name="Nature">
        <title>Complex archaea that bridge the gap between prokaryotes and eukaryotes.</title>
        <authorList>
            <person name="Spang A."/>
            <person name="Saw J.H."/>
            <person name="Jorgensen S.L."/>
            <person name="Zaremba-Niedzwiedzka K."/>
            <person name="Martijn J."/>
            <person name="Lind A.E."/>
            <person name="van Eijk R."/>
            <person name="Schleper C."/>
            <person name="Guy L."/>
            <person name="Ettema T.J."/>
        </authorList>
    </citation>
    <scope>NUCLEOTIDE SEQUENCE</scope>
</reference>